<gene>
    <name evidence="1" type="ORF">DPMN_046151</name>
</gene>
<reference evidence="1" key="2">
    <citation type="submission" date="2020-11" db="EMBL/GenBank/DDBJ databases">
        <authorList>
            <person name="McCartney M.A."/>
            <person name="Auch B."/>
            <person name="Kono T."/>
            <person name="Mallez S."/>
            <person name="Becker A."/>
            <person name="Gohl D.M."/>
            <person name="Silverstein K.A.T."/>
            <person name="Koren S."/>
            <person name="Bechman K.B."/>
            <person name="Herman A."/>
            <person name="Abrahante J.E."/>
            <person name="Garbe J."/>
        </authorList>
    </citation>
    <scope>NUCLEOTIDE SEQUENCE</scope>
    <source>
        <strain evidence="1">Duluth1</strain>
        <tissue evidence="1">Whole animal</tissue>
    </source>
</reference>
<comment type="caution">
    <text evidence="1">The sequence shown here is derived from an EMBL/GenBank/DDBJ whole genome shotgun (WGS) entry which is preliminary data.</text>
</comment>
<name>A0A9D4D7B7_DREPO</name>
<accession>A0A9D4D7B7</accession>
<evidence type="ECO:0000313" key="2">
    <source>
        <dbReference type="Proteomes" id="UP000828390"/>
    </source>
</evidence>
<dbReference type="Proteomes" id="UP000828390">
    <property type="component" value="Unassembled WGS sequence"/>
</dbReference>
<dbReference type="Gene3D" id="3.60.10.10">
    <property type="entry name" value="Endonuclease/exonuclease/phosphatase"/>
    <property type="match status" value="1"/>
</dbReference>
<protein>
    <recommendedName>
        <fullName evidence="3">Endonuclease/exonuclease/phosphatase domain-containing protein</fullName>
    </recommendedName>
</protein>
<evidence type="ECO:0000313" key="1">
    <source>
        <dbReference type="EMBL" id="KAH3739499.1"/>
    </source>
</evidence>
<keyword evidence="2" id="KW-1185">Reference proteome</keyword>
<sequence length="71" mass="8167">MPSAVIPGDEEYKDMLDQVTEMVEKYSPTHNILIAGDMNASIYRSRPRDIIFQDFITEHSLKMCNTQKDTS</sequence>
<dbReference type="InterPro" id="IPR036691">
    <property type="entry name" value="Endo/exonu/phosph_ase_sf"/>
</dbReference>
<dbReference type="AlphaFoldDB" id="A0A9D4D7B7"/>
<proteinExistence type="predicted"/>
<evidence type="ECO:0008006" key="3">
    <source>
        <dbReference type="Google" id="ProtNLM"/>
    </source>
</evidence>
<reference evidence="1" key="1">
    <citation type="journal article" date="2019" name="bioRxiv">
        <title>The Genome of the Zebra Mussel, Dreissena polymorpha: A Resource for Invasive Species Research.</title>
        <authorList>
            <person name="McCartney M.A."/>
            <person name="Auch B."/>
            <person name="Kono T."/>
            <person name="Mallez S."/>
            <person name="Zhang Y."/>
            <person name="Obille A."/>
            <person name="Becker A."/>
            <person name="Abrahante J.E."/>
            <person name="Garbe J."/>
            <person name="Badalamenti J.P."/>
            <person name="Herman A."/>
            <person name="Mangelson H."/>
            <person name="Liachko I."/>
            <person name="Sullivan S."/>
            <person name="Sone E.D."/>
            <person name="Koren S."/>
            <person name="Silverstein K.A.T."/>
            <person name="Beckman K.B."/>
            <person name="Gohl D.M."/>
        </authorList>
    </citation>
    <scope>NUCLEOTIDE SEQUENCE</scope>
    <source>
        <strain evidence="1">Duluth1</strain>
        <tissue evidence="1">Whole animal</tissue>
    </source>
</reference>
<dbReference type="SUPFAM" id="SSF56219">
    <property type="entry name" value="DNase I-like"/>
    <property type="match status" value="1"/>
</dbReference>
<organism evidence="1 2">
    <name type="scientific">Dreissena polymorpha</name>
    <name type="common">Zebra mussel</name>
    <name type="synonym">Mytilus polymorpha</name>
    <dbReference type="NCBI Taxonomy" id="45954"/>
    <lineage>
        <taxon>Eukaryota</taxon>
        <taxon>Metazoa</taxon>
        <taxon>Spiralia</taxon>
        <taxon>Lophotrochozoa</taxon>
        <taxon>Mollusca</taxon>
        <taxon>Bivalvia</taxon>
        <taxon>Autobranchia</taxon>
        <taxon>Heteroconchia</taxon>
        <taxon>Euheterodonta</taxon>
        <taxon>Imparidentia</taxon>
        <taxon>Neoheterodontei</taxon>
        <taxon>Myida</taxon>
        <taxon>Dreissenoidea</taxon>
        <taxon>Dreissenidae</taxon>
        <taxon>Dreissena</taxon>
    </lineage>
</organism>
<dbReference type="EMBL" id="JAIWYP010000011">
    <property type="protein sequence ID" value="KAH3739499.1"/>
    <property type="molecule type" value="Genomic_DNA"/>
</dbReference>